<evidence type="ECO:0000256" key="12">
    <source>
        <dbReference type="ARBA" id="ARBA00023200"/>
    </source>
</evidence>
<reference evidence="15" key="1">
    <citation type="submission" date="2014-11" db="EMBL/GenBank/DDBJ databases">
        <title>High level of APOBEC3F/3G editing in HIV-2 DNA vif and pol sequences from antiretroviral-naive patients.</title>
        <authorList>
            <person name="Bertine M."/>
            <person name="Charpentier C."/>
            <person name="Visseaux B."/>
            <person name="Storto A."/>
            <person name="Collin G."/>
            <person name="Larrouy L."/>
            <person name="Damond F."/>
            <person name="Matheron S."/>
            <person name="Brun-Vezinet F."/>
            <person name="Descamps D."/>
        </authorList>
    </citation>
    <scope>NUCLEOTIDE SEQUENCE</scope>
    <source>
        <strain evidence="15">013040_CNB_vif</strain>
    </source>
</reference>
<dbReference type="GO" id="GO:0044423">
    <property type="term" value="C:virion component"/>
    <property type="evidence" value="ECO:0007669"/>
    <property type="project" value="UniProtKB-KW"/>
</dbReference>
<keyword evidence="12" id="KW-1035">Host cytoplasm</keyword>
<keyword evidence="7" id="KW-0833">Ubl conjugation pathway</keyword>
<name>A0A0E3TIA7_9HIV2</name>
<protein>
    <recommendedName>
        <fullName evidence="13">Virion infectivity factor</fullName>
    </recommendedName>
</protein>
<keyword evidence="4" id="KW-1032">Host cell membrane</keyword>
<accession>A0A0E3TIA7</accession>
<dbReference type="GO" id="GO:0030430">
    <property type="term" value="C:host cell cytoplasm"/>
    <property type="evidence" value="ECO:0007669"/>
    <property type="project" value="UniProtKB-SubCell"/>
</dbReference>
<evidence type="ECO:0000256" key="14">
    <source>
        <dbReference type="SAM" id="MobiDB-lite"/>
    </source>
</evidence>
<dbReference type="EMBL" id="KP226377">
    <property type="protein sequence ID" value="AKC34197.1"/>
    <property type="molecule type" value="Genomic_DNA"/>
</dbReference>
<evidence type="ECO:0000256" key="4">
    <source>
        <dbReference type="ARBA" id="ARBA00022511"/>
    </source>
</evidence>
<organismHost>
    <name type="scientific">Homo sapiens</name>
    <name type="common">Human</name>
    <dbReference type="NCBI Taxonomy" id="9606"/>
</organismHost>
<evidence type="ECO:0000256" key="6">
    <source>
        <dbReference type="ARBA" id="ARBA00022581"/>
    </source>
</evidence>
<dbReference type="GO" id="GO:0019058">
    <property type="term" value="P:viral life cycle"/>
    <property type="evidence" value="ECO:0007669"/>
    <property type="project" value="InterPro"/>
</dbReference>
<evidence type="ECO:0000256" key="7">
    <source>
        <dbReference type="ARBA" id="ARBA00022786"/>
    </source>
</evidence>
<evidence type="ECO:0000256" key="3">
    <source>
        <dbReference type="ARBA" id="ARBA00006372"/>
    </source>
</evidence>
<gene>
    <name evidence="15" type="primary">vif</name>
</gene>
<sequence>MEEEKNWIVVPTWRIPGRLERWHSLVKYLKHRTKEWQQVSYVPHHKVGWAWWTCSRVIFPLKEGAHLEVQGYWNLTPERGLLSSYAVRLTWHKRSFFTDVTPNVADQLLHGSYFSCFTAGEVRRAIRGEQILSHCNYPSAHTGQVPSLQFLALRVVKEGRDGSQGESTTRKQRRRNNSRGIRVARGNNRKTQQSSSQPLTQGTHFSGLAKILGILA</sequence>
<dbReference type="PRINTS" id="PR00349">
    <property type="entry name" value="VIRIONINFFCT"/>
</dbReference>
<evidence type="ECO:0000256" key="1">
    <source>
        <dbReference type="ARBA" id="ARBA00004328"/>
    </source>
</evidence>
<dbReference type="InterPro" id="IPR000475">
    <property type="entry name" value="Vif"/>
</dbReference>
<keyword evidence="9" id="KW-0946">Virion</keyword>
<evidence type="ECO:0000256" key="9">
    <source>
        <dbReference type="ARBA" id="ARBA00022844"/>
    </source>
</evidence>
<evidence type="ECO:0000256" key="10">
    <source>
        <dbReference type="ARBA" id="ARBA00022870"/>
    </source>
</evidence>
<evidence type="ECO:0000256" key="11">
    <source>
        <dbReference type="ARBA" id="ARBA00023136"/>
    </source>
</evidence>
<keyword evidence="10" id="KW-1043">Host membrane</keyword>
<keyword evidence="11" id="KW-0472">Membrane</keyword>
<dbReference type="GO" id="GO:0020002">
    <property type="term" value="C:host cell plasma membrane"/>
    <property type="evidence" value="ECO:0007669"/>
    <property type="project" value="UniProtKB-SubCell"/>
</dbReference>
<feature type="region of interest" description="Disordered" evidence="14">
    <location>
        <begin position="159"/>
        <end position="202"/>
    </location>
</feature>
<proteinExistence type="inferred from homology"/>
<keyword evidence="8" id="KW-0832">Ubl conjugation</keyword>
<keyword evidence="6" id="KW-0945">Host-virus interaction</keyword>
<keyword evidence="5" id="KW-0597">Phosphoprotein</keyword>
<dbReference type="Pfam" id="PF00559">
    <property type="entry name" value="Vif"/>
    <property type="match status" value="1"/>
</dbReference>
<evidence type="ECO:0000256" key="2">
    <source>
        <dbReference type="ARBA" id="ARBA00004501"/>
    </source>
</evidence>
<organism evidence="15">
    <name type="scientific">Human immunodeficiency virus 2</name>
    <dbReference type="NCBI Taxonomy" id="11709"/>
    <lineage>
        <taxon>Viruses</taxon>
        <taxon>Riboviria</taxon>
        <taxon>Pararnavirae</taxon>
        <taxon>Artverviricota</taxon>
        <taxon>Revtraviricetes</taxon>
        <taxon>Ortervirales</taxon>
        <taxon>Retroviridae</taxon>
        <taxon>Orthoretrovirinae</taxon>
        <taxon>Lentivirus</taxon>
        <taxon>Lentivirus humimdef2</taxon>
    </lineage>
</organism>
<evidence type="ECO:0000313" key="15">
    <source>
        <dbReference type="EMBL" id="AKC34197.1"/>
    </source>
</evidence>
<feature type="compositionally biased region" description="Polar residues" evidence="14">
    <location>
        <begin position="189"/>
        <end position="202"/>
    </location>
</feature>
<evidence type="ECO:0000256" key="5">
    <source>
        <dbReference type="ARBA" id="ARBA00022553"/>
    </source>
</evidence>
<comment type="subcellular location">
    <subcellularLocation>
        <location evidence="2 13">Host cell membrane</location>
        <topology evidence="2 13">Peripheral membrane protein</topology>
        <orientation evidence="2 13">Cytoplasmic side</orientation>
    </subcellularLocation>
    <subcellularLocation>
        <location evidence="13">Host cytoplasm</location>
    </subcellularLocation>
    <subcellularLocation>
        <location evidence="1 13">Virion</location>
    </subcellularLocation>
    <text evidence="13">In the cytoplasm, seems to colocalize with intermediate filament vimentin. A fraction is associated with the cytoplasmic side of cellular membranes, presumably via the interaction with Pr55Gag precursor.</text>
</comment>
<evidence type="ECO:0000256" key="13">
    <source>
        <dbReference type="RuleBase" id="RU003341"/>
    </source>
</evidence>
<evidence type="ECO:0000256" key="8">
    <source>
        <dbReference type="ARBA" id="ARBA00022843"/>
    </source>
</evidence>
<comment type="similarity">
    <text evidence="3 13">Belongs to the primate lentivirus group Vif protein family.</text>
</comment>